<feature type="binding site" evidence="6 11">
    <location>
        <position position="192"/>
    </location>
    <ligand>
        <name>chlorophyll a</name>
        <dbReference type="ChEBI" id="CHEBI:58416"/>
        <label>1</label>
    </ligand>
</feature>
<feature type="binding site" evidence="11">
    <location>
        <position position="55"/>
    </location>
    <ligand>
        <name>chlorophyll a</name>
        <dbReference type="ChEBI" id="CHEBI:58416"/>
        <label>1</label>
    </ligand>
</feature>
<keyword evidence="2 7" id="KW-0150">Chloroplast</keyword>
<keyword evidence="3 7" id="KW-0602">Photosynthesis</keyword>
<feature type="binding site" evidence="11">
    <location>
        <position position="207"/>
    </location>
    <ligand>
        <name>chlorophyll a</name>
        <dbReference type="ChEBI" id="CHEBI:58416"/>
        <label>7</label>
        <note>axial binding residue</note>
    </ligand>
    <ligandPart>
        <name>Mg</name>
        <dbReference type="ChEBI" id="CHEBI:25107"/>
    </ligandPart>
</feature>
<dbReference type="GeneID" id="9832593"/>
<dbReference type="GO" id="GO:0009523">
    <property type="term" value="C:photosystem II"/>
    <property type="evidence" value="ECO:0007669"/>
    <property type="project" value="UniProtKB-KW"/>
</dbReference>
<evidence type="ECO:0007829" key="11">
    <source>
        <dbReference type="PDB" id="7YCA"/>
    </source>
</evidence>
<feature type="binding site" evidence="11">
    <location>
        <position position="36"/>
    </location>
    <ligand>
        <name>chlorophyll b</name>
        <dbReference type="ChEBI" id="CHEBI:61721"/>
        <note>axial binding residue</note>
    </ligand>
    <ligandPart>
        <name>Mg</name>
        <dbReference type="ChEBI" id="CHEBI:25107"/>
    </ligandPart>
</feature>
<dbReference type="AlphaFoldDB" id="A0AA97PZ45"/>
<reference evidence="9 10" key="2">
    <citation type="journal article" date="2006" name="Proc. Natl. Acad. Sci. U.S.A.">
        <title>Genome analysis of the smallest free-living eukaryote Ostreococcus tauri unveils many unique features.</title>
        <authorList>
            <person name="Derelle E."/>
            <person name="Ferraz C."/>
            <person name="Rombauts S."/>
            <person name="Rouze P."/>
            <person name="Worden A.Z."/>
            <person name="Robbens S."/>
            <person name="Partensky F."/>
            <person name="Degroeve S."/>
            <person name="Echeynie S."/>
            <person name="Cooke R."/>
            <person name="Saeys Y."/>
            <person name="Wuyts J."/>
            <person name="Jabbari K."/>
            <person name="Bowler C."/>
            <person name="Panaud O."/>
            <person name="Piegu B."/>
            <person name="Ball S.G."/>
            <person name="Ral J.-P."/>
            <person name="Bouget F.-Y."/>
            <person name="Piganeau G."/>
            <person name="De Baets B."/>
            <person name="Picard A."/>
            <person name="Delseny M."/>
            <person name="Demaille J."/>
            <person name="Van de Peer Y."/>
            <person name="Moreau H."/>
        </authorList>
    </citation>
    <scope>NUCLEOTIDE SEQUENCE [LARGE SCALE GENOMIC DNA]</scope>
    <source>
        <strain evidence="9 10">OTTH0595</strain>
    </source>
</reference>
<feature type="binding site" evidence="6">
    <location>
        <position position="78"/>
    </location>
    <ligand>
        <name>chlorophyll a</name>
        <dbReference type="ChEBI" id="CHEBI:58416"/>
        <label>1</label>
    </ligand>
</feature>
<dbReference type="OrthoDB" id="423598at2759"/>
<dbReference type="STRING" id="70448.Q3B9V1"/>
<keyword evidence="5 7" id="KW-0157">Chromophore</keyword>
<reference evidence="8" key="1">
    <citation type="journal article" date="2005" name="Mol. Biol. Evol.">
        <title>New insights into the nature and phylogeny of prasinophyte antenna proteins: Ostreococcus tauri, a case study.</title>
        <authorList>
            <person name="Six C."/>
            <person name="Worden A.Z."/>
            <person name="Rodriguez F."/>
            <person name="Moreau H."/>
            <person name="Partensky F."/>
        </authorList>
    </citation>
    <scope>NUCLEOTIDE SEQUENCE</scope>
</reference>
<dbReference type="SMR" id="A0AA97PZ45"/>
<keyword evidence="4 7" id="KW-0934">Plastid</keyword>
<keyword evidence="10" id="KW-1185">Reference proteome</keyword>
<dbReference type="SUPFAM" id="SSF103511">
    <property type="entry name" value="Chlorophyll a-b binding protein"/>
    <property type="match status" value="1"/>
</dbReference>
<accession>Q3B9V1</accession>
<evidence type="ECO:0000256" key="5">
    <source>
        <dbReference type="ARBA" id="ARBA00022991"/>
    </source>
</evidence>
<feature type="binding site" evidence="11">
    <location>
        <position position="190"/>
    </location>
    <ligand>
        <name>chlorophyll a</name>
        <dbReference type="ChEBI" id="CHEBI:58416"/>
        <label>6</label>
        <note>axial binding residue</note>
    </ligand>
    <ligandPart>
        <name>Mg</name>
        <dbReference type="ChEBI" id="CHEBI:25107"/>
    </ligandPart>
</feature>
<feature type="binding site" evidence="11">
    <location>
        <position position="134"/>
    </location>
    <ligand>
        <name>chlorophyll a</name>
        <dbReference type="ChEBI" id="CHEBI:58416"/>
        <label>3</label>
        <note>axial binding residue</note>
    </ligand>
    <ligandPart>
        <name>Mg</name>
        <dbReference type="ChEBI" id="CHEBI:25107"/>
    </ligandPart>
</feature>
<feature type="binding site" description="axial binding residue" evidence="6">
    <location>
        <position position="80"/>
    </location>
    <ligand>
        <name>chlorophyll b</name>
        <dbReference type="ChEBI" id="CHEBI:61721"/>
        <label>1</label>
    </ligand>
    <ligandPart>
        <name>Mg</name>
        <dbReference type="ChEBI" id="CHEBI:25107"/>
    </ligandPart>
</feature>
<dbReference type="GO" id="GO:0009535">
    <property type="term" value="C:chloroplast thylakoid membrane"/>
    <property type="evidence" value="ECO:0007669"/>
    <property type="project" value="UniProtKB-SubCell"/>
</dbReference>
<accession>A0A1Y5HYA9</accession>
<name>A0AA97PZ45_OSTTA</name>
<feature type="binding site" evidence="11">
    <location>
        <position position="131"/>
    </location>
    <ligand>
        <name>chlorophyll a</name>
        <dbReference type="ChEBI" id="CHEBI:58416"/>
        <label>4</label>
        <note>axial binding residue</note>
    </ligand>
    <ligandPart>
        <name>Mg</name>
        <dbReference type="ChEBI" id="CHEBI:25107"/>
    </ligandPart>
</feature>
<keyword evidence="11" id="KW-0002">3D-structure</keyword>
<dbReference type="OMA" id="CFRVRRV"/>
<comment type="function">
    <text evidence="7">The light-harvesting complex (LHC) functions as a light receptor, it captures and delivers excitation energy to photosystems with which it is closely associated.</text>
</comment>
<evidence type="ECO:0000256" key="2">
    <source>
        <dbReference type="ARBA" id="ARBA00022528"/>
    </source>
</evidence>
<dbReference type="GO" id="GO:0009522">
    <property type="term" value="C:photosystem I"/>
    <property type="evidence" value="ECO:0007669"/>
    <property type="project" value="UniProtKB-KW"/>
</dbReference>
<feature type="binding site" evidence="11">
    <location>
        <position position="78"/>
    </location>
    <ligand>
        <name>chlorophyll a</name>
        <dbReference type="ChEBI" id="CHEBI:58416"/>
        <label>3</label>
    </ligand>
</feature>
<keyword evidence="7" id="KW-0604">Photosystem II</keyword>
<dbReference type="PDB" id="7YCA">
    <property type="method" value="EM"/>
    <property type="resolution" value="2.94 A"/>
    <property type="chains" value="4=1-236"/>
</dbReference>
<keyword evidence="7" id="KW-0603">Photosystem I</keyword>
<dbReference type="Pfam" id="PF00504">
    <property type="entry name" value="Chloroa_b-bind"/>
    <property type="match status" value="1"/>
</dbReference>
<feature type="binding site" evidence="6">
    <location>
        <position position="186"/>
    </location>
    <ligand>
        <name>chlorophyll a</name>
        <dbReference type="ChEBI" id="CHEBI:58416"/>
        <label>1</label>
    </ligand>
</feature>
<feature type="binding site" evidence="11">
    <location>
        <position position="167"/>
    </location>
    <ligand>
        <name>chlorophyll a</name>
        <dbReference type="ChEBI" id="CHEBI:58416"/>
        <label>5</label>
    </ligand>
</feature>
<feature type="binding site" evidence="11">
    <location>
        <position position="186"/>
    </location>
    <ligand>
        <name>chlorophyll a</name>
        <dbReference type="ChEBI" id="CHEBI:58416"/>
        <label>6</label>
    </ligand>
</feature>
<dbReference type="InterPro" id="IPR022796">
    <property type="entry name" value="Chloroa_b-bind"/>
</dbReference>
<feature type="binding site" evidence="11">
    <location>
        <position position="54"/>
    </location>
    <ligand>
        <name>chlorophyll a</name>
        <dbReference type="ChEBI" id="CHEBI:58416"/>
        <label>1</label>
    </ligand>
</feature>
<feature type="binding site" evidence="11">
    <location>
        <position position="75"/>
    </location>
    <ligand>
        <name>chlorophyll a</name>
        <dbReference type="ChEBI" id="CHEBI:58416"/>
        <label>1</label>
        <note>axial binding residue</note>
    </ligand>
    <ligandPart>
        <name>Mg</name>
        <dbReference type="ChEBI" id="CHEBI:25107"/>
    </ligandPart>
</feature>
<dbReference type="Proteomes" id="UP000009170">
    <property type="component" value="Unassembled WGS sequence"/>
</dbReference>
<proteinExistence type="evidence at protein level"/>
<evidence type="ECO:0000313" key="8">
    <source>
        <dbReference type="EMBL" id="AAY27540.1"/>
    </source>
</evidence>
<comment type="subcellular location">
    <subcellularLocation>
        <location evidence="7">Plastid</location>
        <location evidence="7">Chloroplast thylakoid membrane</location>
    </subcellularLocation>
</comment>
<dbReference type="KEGG" id="ota:OT_ostta02g03330"/>
<dbReference type="EMDB" id="EMD-33737"/>
<dbReference type="GO" id="GO:0009765">
    <property type="term" value="P:photosynthesis, light harvesting"/>
    <property type="evidence" value="ECO:0007669"/>
    <property type="project" value="InterPro"/>
</dbReference>
<dbReference type="Gene3D" id="1.10.3460.10">
    <property type="entry name" value="Chlorophyll a/b binding protein domain"/>
    <property type="match status" value="1"/>
</dbReference>
<evidence type="ECO:0000256" key="1">
    <source>
        <dbReference type="ARBA" id="ARBA00022494"/>
    </source>
</evidence>
<dbReference type="PANTHER" id="PTHR21649">
    <property type="entry name" value="CHLOROPHYLL A/B BINDING PROTEIN"/>
    <property type="match status" value="1"/>
</dbReference>
<accession>A0AA97PZ45</accession>
<evidence type="ECO:0000313" key="9">
    <source>
        <dbReference type="EMBL" id="CAL52447.1"/>
    </source>
</evidence>
<protein>
    <recommendedName>
        <fullName evidence="7">Chlorophyll a-b binding protein, chloroplastic</fullName>
    </recommendedName>
</protein>
<gene>
    <name evidence="9" type="ORF">OT_ostta02g03330</name>
</gene>
<feature type="binding site" evidence="11">
    <location>
        <position position="70"/>
    </location>
    <ligand>
        <name>chlorophyll a</name>
        <dbReference type="ChEBI" id="CHEBI:58416"/>
        <label>2</label>
    </ligand>
</feature>
<keyword evidence="1 6" id="KW-0148">Chlorophyll</keyword>
<dbReference type="InterPro" id="IPR001344">
    <property type="entry name" value="Chloro_AB-bd_pln"/>
</dbReference>
<accession>A0A454XN61</accession>
<feature type="binding site" evidence="6">
    <location>
        <position position="204"/>
    </location>
    <ligand>
        <name>chlorophyll a</name>
        <dbReference type="ChEBI" id="CHEBI:58416"/>
        <label>1</label>
    </ligand>
</feature>
<feature type="binding site" evidence="11">
    <location>
        <position position="78"/>
    </location>
    <ligand>
        <name>chlorophyll a</name>
        <dbReference type="ChEBI" id="CHEBI:58416"/>
        <label>2</label>
        <note>axial binding residue</note>
    </ligand>
    <ligandPart>
        <name>Mg</name>
        <dbReference type="ChEBI" id="CHEBI:25107"/>
    </ligandPart>
</feature>
<feature type="binding site" evidence="11">
    <location>
        <position position="187"/>
    </location>
    <ligand>
        <name>chlorophyll a</name>
        <dbReference type="ChEBI" id="CHEBI:58416"/>
        <label>5</label>
        <note>axial binding residue</note>
    </ligand>
    <ligandPart>
        <name>Mg</name>
        <dbReference type="ChEBI" id="CHEBI:25107"/>
    </ligandPart>
</feature>
<evidence type="ECO:0000313" key="10">
    <source>
        <dbReference type="Proteomes" id="UP000009170"/>
    </source>
</evidence>
<comment type="similarity">
    <text evidence="7">Belongs to the light-harvesting chlorophyll a/b-binding (LHC) protein family.</text>
</comment>
<feature type="binding site" evidence="11">
    <location>
        <position position="233"/>
    </location>
    <ligand>
        <name>chlorophyll a</name>
        <dbReference type="ChEBI" id="CHEBI:58416"/>
        <label>7</label>
    </ligand>
</feature>
<evidence type="ECO:0000256" key="7">
    <source>
        <dbReference type="RuleBase" id="RU363080"/>
    </source>
</evidence>
<reference evidence="11" key="4">
    <citation type="journal article" date="2023" name="Elife">
        <title>The photosystem I supercomplex from a primordial green alga &lt;i&gt;Ostreococcus tauri&lt;/i&gt; harbors three light-harvesting complex trimers.</title>
        <authorList>
            <person name="Ishii A."/>
            <person name="Shan J."/>
            <person name="Sheng X."/>
            <person name="Kim E."/>
            <person name="Watanabe A."/>
            <person name="Yokono M."/>
            <person name="Noda C."/>
            <person name="Song C."/>
            <person name="Murata K."/>
            <person name="Liu Z."/>
            <person name="Minagawa J."/>
        </authorList>
    </citation>
    <scope>STRUCTURE BY ELECTRON MICROSCOPY (2.94 ANGSTROMS) IN COMPLEX WITH CHLOROPHYLL A AND CHLOROPHYLL B</scope>
</reference>
<keyword evidence="7" id="KW-0793">Thylakoid</keyword>
<feature type="binding site" evidence="6">
    <location>
        <position position="190"/>
    </location>
    <ligand>
        <name>chlorophyll a</name>
        <dbReference type="ChEBI" id="CHEBI:58416"/>
        <label>1</label>
    </ligand>
</feature>
<dbReference type="GO" id="GO:0016168">
    <property type="term" value="F:chlorophyll binding"/>
    <property type="evidence" value="ECO:0007669"/>
    <property type="project" value="UniProtKB-KW"/>
</dbReference>
<dbReference type="EMBL" id="CAID01000002">
    <property type="protein sequence ID" value="CAL52447.1"/>
    <property type="molecule type" value="Genomic_DNA"/>
</dbReference>
<dbReference type="RefSeq" id="XP_003075175.1">
    <property type="nucleotide sequence ID" value="XM_003075127.1"/>
</dbReference>
<feature type="binding site" evidence="11">
    <location>
        <position position="56"/>
    </location>
    <ligand>
        <name>chlorophyll a</name>
        <dbReference type="ChEBI" id="CHEBI:58416"/>
        <label>1</label>
    </ligand>
</feature>
<feature type="binding site" evidence="11">
    <location>
        <position position="219"/>
    </location>
    <ligand>
        <name>chlorophyll a</name>
        <dbReference type="ChEBI" id="CHEBI:58416"/>
        <label>8</label>
        <note>axial binding residue</note>
    </ligand>
    <ligandPart>
        <name>Mg</name>
        <dbReference type="ChEBI" id="CHEBI:25107"/>
    </ligandPart>
</feature>
<feature type="binding site" evidence="6">
    <location>
        <position position="75"/>
    </location>
    <ligand>
        <name>chlorophyll a</name>
        <dbReference type="ChEBI" id="CHEBI:58416"/>
        <label>1</label>
    </ligand>
</feature>
<evidence type="ECO:0000256" key="6">
    <source>
        <dbReference type="PIRSR" id="PIRSR601344-1"/>
    </source>
</evidence>
<evidence type="ECO:0000256" key="3">
    <source>
        <dbReference type="ARBA" id="ARBA00022531"/>
    </source>
</evidence>
<reference evidence="9" key="3">
    <citation type="journal article" date="2014" name="BMC Genomics">
        <title>An improved genome of the model marine alga Ostreococcus tauri unfolds by assessing Illumina de novo assemblies.</title>
        <authorList>
            <person name="Blanc-Mathieu R."/>
            <person name="Verhelst B."/>
            <person name="Derelle E."/>
            <person name="Rombauts S."/>
            <person name="Bouget F.Y."/>
            <person name="Carre I."/>
            <person name="Chateau A."/>
            <person name="Eyre-Walker A."/>
            <person name="Grimsley N."/>
            <person name="Moreau H."/>
            <person name="Piegu B."/>
            <person name="Rivals E."/>
            <person name="Schackwitz W."/>
            <person name="Van de Peer Y."/>
            <person name="Piganeau G."/>
        </authorList>
    </citation>
    <scope>NUCLEOTIDE SEQUENCE</scope>
    <source>
        <strain evidence="9">RCC4221</strain>
    </source>
</reference>
<organism evidence="8">
    <name type="scientific">Ostreococcus tauri</name>
    <name type="common">Marine green alga</name>
    <dbReference type="NCBI Taxonomy" id="70448"/>
    <lineage>
        <taxon>Eukaryota</taxon>
        <taxon>Viridiplantae</taxon>
        <taxon>Chlorophyta</taxon>
        <taxon>Mamiellophyceae</taxon>
        <taxon>Mamiellales</taxon>
        <taxon>Bathycoccaceae</taxon>
        <taxon>Ostreococcus</taxon>
    </lineage>
</organism>
<feature type="binding site" evidence="6">
    <location>
        <position position="187"/>
    </location>
    <ligand>
        <name>chlorophyll a</name>
        <dbReference type="ChEBI" id="CHEBI:58416"/>
        <label>1</label>
    </ligand>
</feature>
<dbReference type="EMBL" id="AY954729">
    <property type="protein sequence ID" value="AAY27540.1"/>
    <property type="molecule type" value="Genomic_DNA"/>
</dbReference>
<sequence length="236" mass="25897">MSAQFASTAVVGLRAPKTTKRSQRSVSVRASTQPMWFPGMDAPQHLKGELPGDYGFDPLNLGKEPKDLEWYVQAELQHGRWAMLGVAGAAAPEILTKMGISDLPNWHDAPNYQGYFTDATTLFWVQMLMMNWAEVRRWQDMRKPGSVNEDPAFSGNKLPSGIVGYPGGIFDPLGYAKGDLNKLKAKEIANGRLAMVAFAGIMVQYDHTGVGPVANLVAHMSDPAHNNVFQAKFIGF</sequence>
<feature type="binding site" evidence="6">
    <location>
        <position position="219"/>
    </location>
    <ligand>
        <name>chlorophyll a</name>
        <dbReference type="ChEBI" id="CHEBI:58416"/>
        <label>1</label>
    </ligand>
</feature>
<feature type="binding site" evidence="11">
    <location>
        <position position="137"/>
    </location>
    <ligand>
        <name>chlorophyll a</name>
        <dbReference type="ChEBI" id="CHEBI:58416"/>
        <label>3</label>
    </ligand>
</feature>
<evidence type="ECO:0000256" key="4">
    <source>
        <dbReference type="ARBA" id="ARBA00022640"/>
    </source>
</evidence>